<dbReference type="Pfam" id="PF10615">
    <property type="entry name" value="DUF2470"/>
    <property type="match status" value="1"/>
</dbReference>
<organism evidence="3 4">
    <name type="scientific">Teichococcus aestuarii</name>
    <dbReference type="NCBI Taxonomy" id="568898"/>
    <lineage>
        <taxon>Bacteria</taxon>
        <taxon>Pseudomonadati</taxon>
        <taxon>Pseudomonadota</taxon>
        <taxon>Alphaproteobacteria</taxon>
        <taxon>Acetobacterales</taxon>
        <taxon>Roseomonadaceae</taxon>
        <taxon>Roseomonas</taxon>
    </lineage>
</organism>
<evidence type="ECO:0000259" key="1">
    <source>
        <dbReference type="Pfam" id="PF01243"/>
    </source>
</evidence>
<dbReference type="Gene3D" id="2.30.110.10">
    <property type="entry name" value="Electron Transport, Fmn-binding Protein, Chain A"/>
    <property type="match status" value="1"/>
</dbReference>
<proteinExistence type="predicted"/>
<dbReference type="InterPro" id="IPR037119">
    <property type="entry name" value="Haem_oxidase_HugZ-like_sf"/>
</dbReference>
<dbReference type="RefSeq" id="WP_109515853.1">
    <property type="nucleotide sequence ID" value="NZ_PDOA01000002.1"/>
</dbReference>
<evidence type="ECO:0008006" key="5">
    <source>
        <dbReference type="Google" id="ProtNLM"/>
    </source>
</evidence>
<evidence type="ECO:0000259" key="2">
    <source>
        <dbReference type="Pfam" id="PF10615"/>
    </source>
</evidence>
<name>A0A2U1V8H1_9PROT</name>
<feature type="domain" description="DUF2470" evidence="2">
    <location>
        <begin position="168"/>
        <end position="237"/>
    </location>
</feature>
<feature type="domain" description="Pyridoxamine 5'-phosphate oxidase N-terminal" evidence="1">
    <location>
        <begin position="15"/>
        <end position="139"/>
    </location>
</feature>
<reference evidence="4" key="1">
    <citation type="submission" date="2017-10" db="EMBL/GenBank/DDBJ databases">
        <authorList>
            <person name="Toshchakov S.V."/>
            <person name="Goeva M.A."/>
        </authorList>
    </citation>
    <scope>NUCLEOTIDE SEQUENCE [LARGE SCALE GENOMIC DNA]</scope>
    <source>
        <strain evidence="4">JR1/69-1-13</strain>
    </source>
</reference>
<dbReference type="Pfam" id="PF01243">
    <property type="entry name" value="PNPOx_N"/>
    <property type="match status" value="1"/>
</dbReference>
<gene>
    <name evidence="3" type="ORF">CR165_05070</name>
</gene>
<dbReference type="OrthoDB" id="9814594at2"/>
<dbReference type="Proteomes" id="UP000245048">
    <property type="component" value="Unassembled WGS sequence"/>
</dbReference>
<dbReference type="Gene3D" id="3.20.180.10">
    <property type="entry name" value="PNP-oxidase-like"/>
    <property type="match status" value="1"/>
</dbReference>
<sequence>MNDKPEAARAAAIRQARALLRGARSATLATQQEGQPFASLVTPAMAPDLSVLLWLSGLSEHTRQLSREPRCALMVQGRAEGANPQTAPRATVTGLAERVSGDETAALKARWLALHPYAALYAGFADFALWRIRPQAALLVGGFAAATRLRGSELRPSPAAVAAIAAAEAGICAHMNEDHAEAIEIIAVHLCGGEAGPWRMVAADVDGCDLALGERVCRHDFPEPVADLAGMRAALVEAARRGRVARGQQAGNGS</sequence>
<dbReference type="InterPro" id="IPR019595">
    <property type="entry name" value="DUF2470"/>
</dbReference>
<evidence type="ECO:0000313" key="3">
    <source>
        <dbReference type="EMBL" id="PWC30218.1"/>
    </source>
</evidence>
<evidence type="ECO:0000313" key="4">
    <source>
        <dbReference type="Proteomes" id="UP000245048"/>
    </source>
</evidence>
<dbReference type="EMBL" id="PDOA01000002">
    <property type="protein sequence ID" value="PWC30218.1"/>
    <property type="molecule type" value="Genomic_DNA"/>
</dbReference>
<accession>A0A2U1V8H1</accession>
<protein>
    <recommendedName>
        <fullName evidence="5">DUF2470 domain-containing protein</fullName>
    </recommendedName>
</protein>
<dbReference type="SUPFAM" id="SSF50475">
    <property type="entry name" value="FMN-binding split barrel"/>
    <property type="match status" value="1"/>
</dbReference>
<dbReference type="InterPro" id="IPR012349">
    <property type="entry name" value="Split_barrel_FMN-bd"/>
</dbReference>
<keyword evidence="4" id="KW-1185">Reference proteome</keyword>
<dbReference type="GO" id="GO:0005737">
    <property type="term" value="C:cytoplasm"/>
    <property type="evidence" value="ECO:0007669"/>
    <property type="project" value="UniProtKB-ARBA"/>
</dbReference>
<dbReference type="PANTHER" id="PTHR13343:SF17">
    <property type="entry name" value="CELLULAR REPRESSOR OF E1A-STIMULATED GENES, ISOFORM A"/>
    <property type="match status" value="1"/>
</dbReference>
<dbReference type="InterPro" id="IPR011576">
    <property type="entry name" value="Pyridox_Oxase_N"/>
</dbReference>
<dbReference type="PANTHER" id="PTHR13343">
    <property type="entry name" value="CREG1 PROTEIN"/>
    <property type="match status" value="1"/>
</dbReference>
<comment type="caution">
    <text evidence="3">The sequence shown here is derived from an EMBL/GenBank/DDBJ whole genome shotgun (WGS) entry which is preliminary data.</text>
</comment>
<dbReference type="AlphaFoldDB" id="A0A2U1V8H1"/>